<dbReference type="InterPro" id="IPR050441">
    <property type="entry name" value="RBM"/>
</dbReference>
<feature type="domain" description="RRM" evidence="2">
    <location>
        <begin position="29"/>
        <end position="107"/>
    </location>
</feature>
<dbReference type="EMBL" id="JAACLJ010000007">
    <property type="protein sequence ID" value="KAF4582775.1"/>
    <property type="molecule type" value="Genomic_DNA"/>
</dbReference>
<dbReference type="InterPro" id="IPR012677">
    <property type="entry name" value="Nucleotide-bd_a/b_plait_sf"/>
</dbReference>
<dbReference type="Proteomes" id="UP000562929">
    <property type="component" value="Unassembled WGS sequence"/>
</dbReference>
<dbReference type="InterPro" id="IPR035979">
    <property type="entry name" value="RBD_domain_sf"/>
</dbReference>
<evidence type="ECO:0000259" key="2">
    <source>
        <dbReference type="PROSITE" id="PS50102"/>
    </source>
</evidence>
<gene>
    <name evidence="3" type="ORF">GQ602_005919</name>
</gene>
<evidence type="ECO:0000256" key="1">
    <source>
        <dbReference type="PROSITE-ProRule" id="PRU00176"/>
    </source>
</evidence>
<evidence type="ECO:0000313" key="3">
    <source>
        <dbReference type="EMBL" id="KAF4582775.1"/>
    </source>
</evidence>
<name>A0A8H4VBC5_9HYPO</name>
<dbReference type="AlphaFoldDB" id="A0A8H4VBC5"/>
<reference evidence="3 4" key="1">
    <citation type="journal article" date="2020" name="G3 (Bethesda)">
        <title>Genetic Underpinnings of Host Manipulation by Ophiocordyceps as Revealed by Comparative Transcriptomics.</title>
        <authorList>
            <person name="Will I."/>
            <person name="Das B."/>
            <person name="Trinh T."/>
            <person name="Brachmann A."/>
            <person name="Ohm R.A."/>
            <person name="de Bekker C."/>
        </authorList>
    </citation>
    <scope>NUCLEOTIDE SEQUENCE [LARGE SCALE GENOMIC DNA]</scope>
    <source>
        <strain evidence="3 4">EC05</strain>
    </source>
</reference>
<dbReference type="PROSITE" id="PS50102">
    <property type="entry name" value="RRM"/>
    <property type="match status" value="1"/>
</dbReference>
<dbReference type="SMART" id="SM00360">
    <property type="entry name" value="RRM"/>
    <property type="match status" value="1"/>
</dbReference>
<sequence>MSRFMLSSFRRAFTTSRIMFNNNTANYQARVFVGSLPWRCDRYHLQETFSKYGTVADCYIVSDPQTGRSRGFGFIQFEEVEQAEKAIAEGNGMEFEGRSLLVQPCNAPKNRDQA</sequence>
<dbReference type="Pfam" id="PF00076">
    <property type="entry name" value="RRM_1"/>
    <property type="match status" value="1"/>
</dbReference>
<organism evidence="3 4">
    <name type="scientific">Ophiocordyceps camponoti-floridani</name>
    <dbReference type="NCBI Taxonomy" id="2030778"/>
    <lineage>
        <taxon>Eukaryota</taxon>
        <taxon>Fungi</taxon>
        <taxon>Dikarya</taxon>
        <taxon>Ascomycota</taxon>
        <taxon>Pezizomycotina</taxon>
        <taxon>Sordariomycetes</taxon>
        <taxon>Hypocreomycetidae</taxon>
        <taxon>Hypocreales</taxon>
        <taxon>Ophiocordycipitaceae</taxon>
        <taxon>Ophiocordyceps</taxon>
    </lineage>
</organism>
<protein>
    <submittedName>
        <fullName evidence="3">RNA-binding protein</fullName>
    </submittedName>
</protein>
<keyword evidence="4" id="KW-1185">Reference proteome</keyword>
<dbReference type="Gene3D" id="3.30.70.330">
    <property type="match status" value="1"/>
</dbReference>
<dbReference type="GO" id="GO:0003723">
    <property type="term" value="F:RNA binding"/>
    <property type="evidence" value="ECO:0007669"/>
    <property type="project" value="UniProtKB-UniRule"/>
</dbReference>
<dbReference type="PANTHER" id="PTHR48034">
    <property type="entry name" value="TRANSFORMER-2 SEX-DETERMINING PROTEIN-RELATED"/>
    <property type="match status" value="1"/>
</dbReference>
<dbReference type="SUPFAM" id="SSF54928">
    <property type="entry name" value="RNA-binding domain, RBD"/>
    <property type="match status" value="1"/>
</dbReference>
<accession>A0A8H4VBC5</accession>
<proteinExistence type="predicted"/>
<dbReference type="OrthoDB" id="439808at2759"/>
<keyword evidence="1" id="KW-0694">RNA-binding</keyword>
<evidence type="ECO:0000313" key="4">
    <source>
        <dbReference type="Proteomes" id="UP000562929"/>
    </source>
</evidence>
<dbReference type="InterPro" id="IPR000504">
    <property type="entry name" value="RRM_dom"/>
</dbReference>
<comment type="caution">
    <text evidence="3">The sequence shown here is derived from an EMBL/GenBank/DDBJ whole genome shotgun (WGS) entry which is preliminary data.</text>
</comment>